<keyword evidence="2" id="KW-0472">Membrane</keyword>
<dbReference type="InterPro" id="IPR038765">
    <property type="entry name" value="Papain-like_cys_pep_sf"/>
</dbReference>
<proteinExistence type="predicted"/>
<dbReference type="InterPro" id="IPR007921">
    <property type="entry name" value="CHAP_dom"/>
</dbReference>
<feature type="domain" description="Peptidase C51" evidence="3">
    <location>
        <begin position="151"/>
        <end position="280"/>
    </location>
</feature>
<sequence>MYAEKKQNAEVRTGNLDLEWSLPSTEGLRITPPATGTLVDTEGRKPVVIKGGGKKANGMFPPPKRRRYIVHLAVVAFLVLILGGTLVAVQSTGSEAKNTPRVSSNKPPSYYLTKHSETFKVLPEQEATVTAVVQMYSEPTVIPTGPETSTGGGGNPGGTIPPVEDSSGNHFYPGNCTWWAAQYYHRVNNVWIPWYGDAYEWVEGARAAGWHVSTTPVVGSIIVLMPGVQGAGSVGHVAYVEGVSGNVAHTSNMNWAANGGGFGIVSSYDFTAGDGVFFVYQ</sequence>
<dbReference type="PROSITE" id="PS50911">
    <property type="entry name" value="CHAP"/>
    <property type="match status" value="1"/>
</dbReference>
<evidence type="ECO:0000256" key="1">
    <source>
        <dbReference type="SAM" id="MobiDB-lite"/>
    </source>
</evidence>
<keyword evidence="2" id="KW-1133">Transmembrane helix</keyword>
<name>A0A455SQ45_9CHLR</name>
<reference evidence="4" key="1">
    <citation type="submission" date="2018-12" db="EMBL/GenBank/DDBJ databases">
        <title>Novel natural products biosynthetic potential of the class Ktedonobacteria.</title>
        <authorList>
            <person name="Zheng Y."/>
            <person name="Saitou A."/>
            <person name="Wang C.M."/>
            <person name="Toyoda A."/>
            <person name="Minakuchi Y."/>
            <person name="Sekiguchi Y."/>
            <person name="Ueda K."/>
            <person name="Takano H."/>
            <person name="Sakai Y."/>
            <person name="Yokota A."/>
            <person name="Yabe S."/>
        </authorList>
    </citation>
    <scope>NUCLEOTIDE SEQUENCE</scope>
    <source>
        <strain evidence="4">COM3</strain>
    </source>
</reference>
<dbReference type="Gene3D" id="3.90.1720.10">
    <property type="entry name" value="endopeptidase domain like (from Nostoc punctiforme)"/>
    <property type="match status" value="1"/>
</dbReference>
<accession>A0A455SQ45</accession>
<keyword evidence="2" id="KW-0812">Transmembrane</keyword>
<dbReference type="AlphaFoldDB" id="A0A455SQ45"/>
<evidence type="ECO:0000313" key="4">
    <source>
        <dbReference type="EMBL" id="BBH89538.1"/>
    </source>
</evidence>
<feature type="region of interest" description="Disordered" evidence="1">
    <location>
        <begin position="144"/>
        <end position="166"/>
    </location>
</feature>
<dbReference type="Pfam" id="PF05257">
    <property type="entry name" value="CHAP"/>
    <property type="match status" value="1"/>
</dbReference>
<evidence type="ECO:0000259" key="3">
    <source>
        <dbReference type="PROSITE" id="PS50911"/>
    </source>
</evidence>
<protein>
    <recommendedName>
        <fullName evidence="3">Peptidase C51 domain-containing protein</fullName>
    </recommendedName>
</protein>
<organism evidence="4">
    <name type="scientific">Thermosporothrix sp. COM3</name>
    <dbReference type="NCBI Taxonomy" id="2490863"/>
    <lineage>
        <taxon>Bacteria</taxon>
        <taxon>Bacillati</taxon>
        <taxon>Chloroflexota</taxon>
        <taxon>Ktedonobacteria</taxon>
        <taxon>Ktedonobacterales</taxon>
        <taxon>Thermosporotrichaceae</taxon>
        <taxon>Thermosporothrix</taxon>
    </lineage>
</organism>
<gene>
    <name evidence="4" type="ORF">KTC_42890</name>
</gene>
<feature type="transmembrane region" description="Helical" evidence="2">
    <location>
        <begin position="68"/>
        <end position="89"/>
    </location>
</feature>
<dbReference type="SUPFAM" id="SSF54001">
    <property type="entry name" value="Cysteine proteinases"/>
    <property type="match status" value="1"/>
</dbReference>
<evidence type="ECO:0000256" key="2">
    <source>
        <dbReference type="SAM" id="Phobius"/>
    </source>
</evidence>
<dbReference type="EMBL" id="AP019376">
    <property type="protein sequence ID" value="BBH89538.1"/>
    <property type="molecule type" value="Genomic_DNA"/>
</dbReference>